<dbReference type="STRING" id="1391654.AKJ09_00682"/>
<dbReference type="PANTHER" id="PTHR43711">
    <property type="entry name" value="TWO-COMPONENT HISTIDINE KINASE"/>
    <property type="match status" value="1"/>
</dbReference>
<sequence>MLGALAGLAYAILNNAMDYWHNRGIVARAFVALHDIVDDVIPIVVGALLGVAVSYVRLRSQLAREERSKAESLRARLEHVERHQAVWVVAAATLHELKNPLHSMGLLVDELEASSPSDIEGVRELSTRIKEQMDRTLVPLAALRELARAEKRPATDEPIAQVAEQVVGELLVVSRTSGIELSLEGELPPTARADASWVRIILENLIGNSLEGIRDGGRGRRIAVRLEHRGDKNAVLVSDDGPGLAPEMGEALFRPLETSKDRGLGLGLPIARALARAMEGDLSCAARPGWSTTFELTLPATVS</sequence>
<dbReference type="EMBL" id="CP012333">
    <property type="protein sequence ID" value="AKU94018.1"/>
    <property type="molecule type" value="Genomic_DNA"/>
</dbReference>
<dbReference type="PRINTS" id="PR00344">
    <property type="entry name" value="BCTRLSENSOR"/>
</dbReference>
<evidence type="ECO:0000259" key="6">
    <source>
        <dbReference type="PROSITE" id="PS50109"/>
    </source>
</evidence>
<feature type="domain" description="Histidine kinase" evidence="6">
    <location>
        <begin position="92"/>
        <end position="302"/>
    </location>
</feature>
<dbReference type="PROSITE" id="PS50109">
    <property type="entry name" value="HIS_KIN"/>
    <property type="match status" value="1"/>
</dbReference>
<keyword evidence="8" id="KW-1185">Reference proteome</keyword>
<dbReference type="InterPro" id="IPR003594">
    <property type="entry name" value="HATPase_dom"/>
</dbReference>
<gene>
    <name evidence="7" type="ORF">AKJ09_00682</name>
</gene>
<evidence type="ECO:0000256" key="2">
    <source>
        <dbReference type="ARBA" id="ARBA00012438"/>
    </source>
</evidence>
<evidence type="ECO:0000313" key="7">
    <source>
        <dbReference type="EMBL" id="AKU94018.1"/>
    </source>
</evidence>
<accession>A0A0K1PKF1</accession>
<evidence type="ECO:0000313" key="8">
    <source>
        <dbReference type="Proteomes" id="UP000064967"/>
    </source>
</evidence>
<protein>
    <recommendedName>
        <fullName evidence="2">histidine kinase</fullName>
        <ecNumber evidence="2">2.7.13.3</ecNumber>
    </recommendedName>
</protein>
<dbReference type="InterPro" id="IPR050736">
    <property type="entry name" value="Sensor_HK_Regulatory"/>
</dbReference>
<dbReference type="SUPFAM" id="SSF47384">
    <property type="entry name" value="Homodimeric domain of signal transducing histidine kinase"/>
    <property type="match status" value="1"/>
</dbReference>
<proteinExistence type="predicted"/>
<organism evidence="7 8">
    <name type="scientific">Labilithrix luteola</name>
    <dbReference type="NCBI Taxonomy" id="1391654"/>
    <lineage>
        <taxon>Bacteria</taxon>
        <taxon>Pseudomonadati</taxon>
        <taxon>Myxococcota</taxon>
        <taxon>Polyangia</taxon>
        <taxon>Polyangiales</taxon>
        <taxon>Labilitrichaceae</taxon>
        <taxon>Labilithrix</taxon>
    </lineage>
</organism>
<dbReference type="PANTHER" id="PTHR43711:SF1">
    <property type="entry name" value="HISTIDINE KINASE 1"/>
    <property type="match status" value="1"/>
</dbReference>
<dbReference type="InterPro" id="IPR005467">
    <property type="entry name" value="His_kinase_dom"/>
</dbReference>
<keyword evidence="5" id="KW-0902">Two-component regulatory system</keyword>
<dbReference type="Gene3D" id="3.30.565.10">
    <property type="entry name" value="Histidine kinase-like ATPase, C-terminal domain"/>
    <property type="match status" value="1"/>
</dbReference>
<dbReference type="AlphaFoldDB" id="A0A0K1PKF1"/>
<dbReference type="EC" id="2.7.13.3" evidence="2"/>
<dbReference type="InterPro" id="IPR004358">
    <property type="entry name" value="Sig_transdc_His_kin-like_C"/>
</dbReference>
<dbReference type="GO" id="GO:0000155">
    <property type="term" value="F:phosphorelay sensor kinase activity"/>
    <property type="evidence" value="ECO:0007669"/>
    <property type="project" value="InterPro"/>
</dbReference>
<dbReference type="Pfam" id="PF02518">
    <property type="entry name" value="HATPase_c"/>
    <property type="match status" value="1"/>
</dbReference>
<dbReference type="SUPFAM" id="SSF55874">
    <property type="entry name" value="ATPase domain of HSP90 chaperone/DNA topoisomerase II/histidine kinase"/>
    <property type="match status" value="1"/>
</dbReference>
<keyword evidence="3" id="KW-0808">Transferase</keyword>
<dbReference type="InterPro" id="IPR036097">
    <property type="entry name" value="HisK_dim/P_sf"/>
</dbReference>
<dbReference type="SMART" id="SM00387">
    <property type="entry name" value="HATPase_c"/>
    <property type="match status" value="1"/>
</dbReference>
<reference evidence="7 8" key="1">
    <citation type="submission" date="2015-08" db="EMBL/GenBank/DDBJ databases">
        <authorList>
            <person name="Babu N.S."/>
            <person name="Beckwith C.J."/>
            <person name="Beseler K.G."/>
            <person name="Brison A."/>
            <person name="Carone J.V."/>
            <person name="Caskin T.P."/>
            <person name="Diamond M."/>
            <person name="Durham M.E."/>
            <person name="Foxe J.M."/>
            <person name="Go M."/>
            <person name="Henderson B.A."/>
            <person name="Jones I.B."/>
            <person name="McGettigan J.A."/>
            <person name="Micheletti S.J."/>
            <person name="Nasrallah M.E."/>
            <person name="Ortiz D."/>
            <person name="Piller C.R."/>
            <person name="Privatt S.R."/>
            <person name="Schneider S.L."/>
            <person name="Sharp S."/>
            <person name="Smith T.C."/>
            <person name="Stanton J.D."/>
            <person name="Ullery H.E."/>
            <person name="Wilson R.J."/>
            <person name="Serrano M.G."/>
            <person name="Buck G."/>
            <person name="Lee V."/>
            <person name="Wang Y."/>
            <person name="Carvalho R."/>
            <person name="Voegtly L."/>
            <person name="Shi R."/>
            <person name="Duckworth R."/>
            <person name="Johnson A."/>
            <person name="Loviza R."/>
            <person name="Walstead R."/>
            <person name="Shah Z."/>
            <person name="Kiflezghi M."/>
            <person name="Wade K."/>
            <person name="Ball S.L."/>
            <person name="Bradley K.W."/>
            <person name="Asai D.J."/>
            <person name="Bowman C.A."/>
            <person name="Russell D.A."/>
            <person name="Pope W.H."/>
            <person name="Jacobs-Sera D."/>
            <person name="Hendrix R.W."/>
            <person name="Hatfull G.F."/>
        </authorList>
    </citation>
    <scope>NUCLEOTIDE SEQUENCE [LARGE SCALE GENOMIC DNA]</scope>
    <source>
        <strain evidence="7 8">DSM 27648</strain>
    </source>
</reference>
<dbReference type="KEGG" id="llu:AKJ09_00682"/>
<evidence type="ECO:0000256" key="3">
    <source>
        <dbReference type="ARBA" id="ARBA00022679"/>
    </source>
</evidence>
<dbReference type="Proteomes" id="UP000064967">
    <property type="component" value="Chromosome"/>
</dbReference>
<keyword evidence="4 7" id="KW-0418">Kinase</keyword>
<comment type="catalytic activity">
    <reaction evidence="1">
        <text>ATP + protein L-histidine = ADP + protein N-phospho-L-histidine.</text>
        <dbReference type="EC" id="2.7.13.3"/>
    </reaction>
</comment>
<evidence type="ECO:0000256" key="1">
    <source>
        <dbReference type="ARBA" id="ARBA00000085"/>
    </source>
</evidence>
<evidence type="ECO:0000256" key="5">
    <source>
        <dbReference type="ARBA" id="ARBA00023012"/>
    </source>
</evidence>
<evidence type="ECO:0000256" key="4">
    <source>
        <dbReference type="ARBA" id="ARBA00022777"/>
    </source>
</evidence>
<name>A0A0K1PKF1_9BACT</name>
<dbReference type="InterPro" id="IPR036890">
    <property type="entry name" value="HATPase_C_sf"/>
</dbReference>